<evidence type="ECO:0000313" key="2">
    <source>
        <dbReference type="EMBL" id="KAJ4451672.1"/>
    </source>
</evidence>
<reference evidence="2 3" key="1">
    <citation type="journal article" date="2022" name="Allergy">
        <title>Genome assembly and annotation of Periplaneta americana reveal a comprehensive cockroach allergen profile.</title>
        <authorList>
            <person name="Wang L."/>
            <person name="Xiong Q."/>
            <person name="Saelim N."/>
            <person name="Wang L."/>
            <person name="Nong W."/>
            <person name="Wan A.T."/>
            <person name="Shi M."/>
            <person name="Liu X."/>
            <person name="Cao Q."/>
            <person name="Hui J.H.L."/>
            <person name="Sookrung N."/>
            <person name="Leung T.F."/>
            <person name="Tungtrongchitr A."/>
            <person name="Tsui S.K.W."/>
        </authorList>
    </citation>
    <scope>NUCLEOTIDE SEQUENCE [LARGE SCALE GENOMIC DNA]</scope>
    <source>
        <strain evidence="2">PWHHKU_190912</strain>
    </source>
</reference>
<protein>
    <submittedName>
        <fullName evidence="2">Uncharacterized protein</fullName>
    </submittedName>
</protein>
<feature type="region of interest" description="Disordered" evidence="1">
    <location>
        <begin position="97"/>
        <end position="121"/>
    </location>
</feature>
<evidence type="ECO:0000313" key="3">
    <source>
        <dbReference type="Proteomes" id="UP001148838"/>
    </source>
</evidence>
<dbReference type="Proteomes" id="UP001148838">
    <property type="component" value="Unassembled WGS sequence"/>
</dbReference>
<comment type="caution">
    <text evidence="2">The sequence shown here is derived from an EMBL/GenBank/DDBJ whole genome shotgun (WGS) entry which is preliminary data.</text>
</comment>
<proteinExistence type="predicted"/>
<name>A0ABQ8TZW5_PERAM</name>
<organism evidence="2 3">
    <name type="scientific">Periplaneta americana</name>
    <name type="common">American cockroach</name>
    <name type="synonym">Blatta americana</name>
    <dbReference type="NCBI Taxonomy" id="6978"/>
    <lineage>
        <taxon>Eukaryota</taxon>
        <taxon>Metazoa</taxon>
        <taxon>Ecdysozoa</taxon>
        <taxon>Arthropoda</taxon>
        <taxon>Hexapoda</taxon>
        <taxon>Insecta</taxon>
        <taxon>Pterygota</taxon>
        <taxon>Neoptera</taxon>
        <taxon>Polyneoptera</taxon>
        <taxon>Dictyoptera</taxon>
        <taxon>Blattodea</taxon>
        <taxon>Blattoidea</taxon>
        <taxon>Blattidae</taxon>
        <taxon>Blattinae</taxon>
        <taxon>Periplaneta</taxon>
    </lineage>
</organism>
<evidence type="ECO:0000256" key="1">
    <source>
        <dbReference type="SAM" id="MobiDB-lite"/>
    </source>
</evidence>
<sequence>MPAITAGRIIVLTTRYLHSGWMIVHLCFGMWVGGQQPAGFTVTGNVYLDMLQNFIVDQLPPGPVFQQDGATPLDHQRVREFLDEKFPDRHAKEREVLADGSTVSSKKMNRSGHRCGNKERSKRKIRTIDPDMNKPEIVSFYNLMNGGVHSLDKKCANCSTSHLGHSGLTDITLAVGSEHREFKIGRGRCILKDDKALGMNSSEKEGKLGGNWAKSSFKELEKEVPVGVKCEQQVEVTKEVKVAPGGWHEVNQPNVKTLAAAE</sequence>
<accession>A0ABQ8TZW5</accession>
<dbReference type="EMBL" id="JAJSOF020000001">
    <property type="protein sequence ID" value="KAJ4451672.1"/>
    <property type="molecule type" value="Genomic_DNA"/>
</dbReference>
<feature type="compositionally biased region" description="Basic residues" evidence="1">
    <location>
        <begin position="107"/>
        <end position="121"/>
    </location>
</feature>
<gene>
    <name evidence="2" type="ORF">ANN_03142</name>
</gene>
<keyword evidence="3" id="KW-1185">Reference proteome</keyword>